<protein>
    <submittedName>
        <fullName evidence="2">Uncharacterized protein</fullName>
    </submittedName>
</protein>
<evidence type="ECO:0000256" key="1">
    <source>
        <dbReference type="SAM" id="Phobius"/>
    </source>
</evidence>
<keyword evidence="1" id="KW-1133">Transmembrane helix</keyword>
<keyword evidence="1" id="KW-0472">Membrane</keyword>
<keyword evidence="1" id="KW-0812">Transmembrane</keyword>
<sequence>MKILQFFQGPEGENSSKRLAGLATTFVTLGLATVGGYVFLKRDDKVEFLALVELLLWFAASLLISGVAEFLIKKRYGKNLANTGGN</sequence>
<name>A0A6J5SH28_9CAUD</name>
<proteinExistence type="predicted"/>
<dbReference type="EMBL" id="LR797397">
    <property type="protein sequence ID" value="CAB4213315.1"/>
    <property type="molecule type" value="Genomic_DNA"/>
</dbReference>
<gene>
    <name evidence="2" type="ORF">UFOVP1451_6</name>
</gene>
<feature type="transmembrane region" description="Helical" evidence="1">
    <location>
        <begin position="46"/>
        <end position="72"/>
    </location>
</feature>
<evidence type="ECO:0000313" key="2">
    <source>
        <dbReference type="EMBL" id="CAB4213315.1"/>
    </source>
</evidence>
<reference evidence="2" key="1">
    <citation type="submission" date="2020-05" db="EMBL/GenBank/DDBJ databases">
        <authorList>
            <person name="Chiriac C."/>
            <person name="Salcher M."/>
            <person name="Ghai R."/>
            <person name="Kavagutti S V."/>
        </authorList>
    </citation>
    <scope>NUCLEOTIDE SEQUENCE</scope>
</reference>
<organism evidence="2">
    <name type="scientific">uncultured Caudovirales phage</name>
    <dbReference type="NCBI Taxonomy" id="2100421"/>
    <lineage>
        <taxon>Viruses</taxon>
        <taxon>Duplodnaviria</taxon>
        <taxon>Heunggongvirae</taxon>
        <taxon>Uroviricota</taxon>
        <taxon>Caudoviricetes</taxon>
        <taxon>Peduoviridae</taxon>
        <taxon>Maltschvirus</taxon>
        <taxon>Maltschvirus maltsch</taxon>
    </lineage>
</organism>
<accession>A0A6J5SH28</accession>
<feature type="transmembrane region" description="Helical" evidence="1">
    <location>
        <begin position="20"/>
        <end position="40"/>
    </location>
</feature>